<dbReference type="EMBL" id="JAOPKB010000010">
    <property type="protein sequence ID" value="MCU4974165.1"/>
    <property type="molecule type" value="Genomic_DNA"/>
</dbReference>
<evidence type="ECO:0008006" key="4">
    <source>
        <dbReference type="Google" id="ProtNLM"/>
    </source>
</evidence>
<accession>A0ABT2QGW0</accession>
<keyword evidence="1" id="KW-0812">Transmembrane</keyword>
<evidence type="ECO:0000256" key="1">
    <source>
        <dbReference type="SAM" id="Phobius"/>
    </source>
</evidence>
<evidence type="ECO:0000313" key="3">
    <source>
        <dbReference type="Proteomes" id="UP001320972"/>
    </source>
</evidence>
<evidence type="ECO:0000313" key="2">
    <source>
        <dbReference type="EMBL" id="MCU4974165.1"/>
    </source>
</evidence>
<feature type="transmembrane region" description="Helical" evidence="1">
    <location>
        <begin position="247"/>
        <end position="271"/>
    </location>
</feature>
<keyword evidence="1" id="KW-0472">Membrane</keyword>
<organism evidence="2 3">
    <name type="scientific">Natronoglomus mannanivorans</name>
    <dbReference type="NCBI Taxonomy" id="2979990"/>
    <lineage>
        <taxon>Archaea</taxon>
        <taxon>Methanobacteriati</taxon>
        <taxon>Methanobacteriota</taxon>
        <taxon>Stenosarchaea group</taxon>
        <taxon>Halobacteria</taxon>
        <taxon>Halobacteriales</taxon>
        <taxon>Natrialbaceae</taxon>
        <taxon>Natronoglomus</taxon>
    </lineage>
</organism>
<feature type="transmembrane region" description="Helical" evidence="1">
    <location>
        <begin position="220"/>
        <end position="241"/>
    </location>
</feature>
<feature type="transmembrane region" description="Helical" evidence="1">
    <location>
        <begin position="164"/>
        <end position="184"/>
    </location>
</feature>
<dbReference type="Proteomes" id="UP001320972">
    <property type="component" value="Unassembled WGS sequence"/>
</dbReference>
<feature type="transmembrane region" description="Helical" evidence="1">
    <location>
        <begin position="95"/>
        <end position="118"/>
    </location>
</feature>
<dbReference type="RefSeq" id="WP_338008378.1">
    <property type="nucleotide sequence ID" value="NZ_JAOPKB010000010.1"/>
</dbReference>
<comment type="caution">
    <text evidence="2">The sequence shown here is derived from an EMBL/GenBank/DDBJ whole genome shotgun (WGS) entry which is preliminary data.</text>
</comment>
<feature type="transmembrane region" description="Helical" evidence="1">
    <location>
        <begin position="21"/>
        <end position="41"/>
    </location>
</feature>
<name>A0ABT2QGW0_9EURY</name>
<proteinExistence type="predicted"/>
<feature type="transmembrane region" description="Helical" evidence="1">
    <location>
        <begin position="69"/>
        <end position="88"/>
    </location>
</feature>
<protein>
    <recommendedName>
        <fullName evidence="4">Membrane associated serine protease, rhomboid family</fullName>
    </recommendedName>
</protein>
<feature type="transmembrane region" description="Helical" evidence="1">
    <location>
        <begin position="130"/>
        <end position="152"/>
    </location>
</feature>
<keyword evidence="3" id="KW-1185">Reference proteome</keyword>
<sequence length="281" mass="29570">MDDTRLFHSQFLRARITVRDVLVHASIPLLLSLVYVSPITYESLLFRPGVSGLGETYLSTLGHADAGHLFGNVFGYGVLTSLSFVLLVGVGRRRLYYTLFGSILVFVPPLSSALARAYLELTAPDVVGTYRGAGFSIVTAGFVGLLGLSIAVHQRRTLDLPGRPGLASGCLFAVAGVVPAAVVLESPPGALVLGGIGLGYLVGSGVNAKRNLHRPDGPRAVALTVTAVLILLGVTSDLFLAESTRVGMAHAVGLLTGFLVVWTVVLVRWMYATVSGNRALS</sequence>
<gene>
    <name evidence="2" type="ORF">OB955_15660</name>
</gene>
<feature type="transmembrane region" description="Helical" evidence="1">
    <location>
        <begin position="190"/>
        <end position="208"/>
    </location>
</feature>
<keyword evidence="1" id="KW-1133">Transmembrane helix</keyword>
<reference evidence="2 3" key="1">
    <citation type="submission" date="2022-09" db="EMBL/GenBank/DDBJ databases">
        <title>Enrichment on poylsaccharides allowed isolation of novel metabolic and taxonomic groups of Haloarchaea.</title>
        <authorList>
            <person name="Sorokin D.Y."/>
            <person name="Elcheninov A.G."/>
            <person name="Khizhniak T.V."/>
            <person name="Kolganova T.V."/>
            <person name="Kublanov I.V."/>
        </authorList>
    </citation>
    <scope>NUCLEOTIDE SEQUENCE [LARGE SCALE GENOMIC DNA]</scope>
    <source>
        <strain evidence="2 3">AArc-m2/3/4</strain>
    </source>
</reference>